<evidence type="ECO:0000313" key="2">
    <source>
        <dbReference type="EMBL" id="PTK30807.1"/>
    </source>
</evidence>
<name>A0A974QNB4_STAHO</name>
<dbReference type="InterPro" id="IPR001387">
    <property type="entry name" value="Cro/C1-type_HTH"/>
</dbReference>
<organism evidence="2 3">
    <name type="scientific">Staphylococcus hominis</name>
    <dbReference type="NCBI Taxonomy" id="1290"/>
    <lineage>
        <taxon>Bacteria</taxon>
        <taxon>Bacillati</taxon>
        <taxon>Bacillota</taxon>
        <taxon>Bacilli</taxon>
        <taxon>Bacillales</taxon>
        <taxon>Staphylococcaceae</taxon>
        <taxon>Staphylococcus</taxon>
    </lineage>
</organism>
<comment type="caution">
    <text evidence="2">The sequence shown here is derived from an EMBL/GenBank/DDBJ whole genome shotgun (WGS) entry which is preliminary data.</text>
</comment>
<gene>
    <name evidence="2" type="ORF">BUZ51_06210</name>
</gene>
<evidence type="ECO:0000313" key="3">
    <source>
        <dbReference type="Proteomes" id="UP000241540"/>
    </source>
</evidence>
<dbReference type="RefSeq" id="WP_107640182.1">
    <property type="nucleotide sequence ID" value="NZ_PZHX01000010.1"/>
</dbReference>
<evidence type="ECO:0000259" key="1">
    <source>
        <dbReference type="PROSITE" id="PS50943"/>
    </source>
</evidence>
<feature type="domain" description="HTH cro/C1-type" evidence="1">
    <location>
        <begin position="16"/>
        <end position="62"/>
    </location>
</feature>
<dbReference type="InterPro" id="IPR010982">
    <property type="entry name" value="Lambda_DNA-bd_dom_sf"/>
</dbReference>
<dbReference type="SUPFAM" id="SSF47413">
    <property type="entry name" value="lambda repressor-like DNA-binding domains"/>
    <property type="match status" value="1"/>
</dbReference>
<dbReference type="GO" id="GO:0003677">
    <property type="term" value="F:DNA binding"/>
    <property type="evidence" value="ECO:0007669"/>
    <property type="project" value="InterPro"/>
</dbReference>
<dbReference type="EMBL" id="PZHX01000010">
    <property type="protein sequence ID" value="PTK30807.1"/>
    <property type="molecule type" value="Genomic_DNA"/>
</dbReference>
<dbReference type="PROSITE" id="PS50943">
    <property type="entry name" value="HTH_CROC1"/>
    <property type="match status" value="1"/>
</dbReference>
<accession>A0A974QNB4</accession>
<dbReference type="CDD" id="cd00093">
    <property type="entry name" value="HTH_XRE"/>
    <property type="match status" value="1"/>
</dbReference>
<protein>
    <submittedName>
        <fullName evidence="2">XRE family transcriptional regulator</fullName>
    </submittedName>
</protein>
<proteinExistence type="predicted"/>
<dbReference type="Gene3D" id="1.10.260.40">
    <property type="entry name" value="lambda repressor-like DNA-binding domains"/>
    <property type="match status" value="1"/>
</dbReference>
<dbReference type="Proteomes" id="UP000241540">
    <property type="component" value="Unassembled WGS sequence"/>
</dbReference>
<dbReference type="Pfam" id="PF01381">
    <property type="entry name" value="HTH_3"/>
    <property type="match status" value="1"/>
</dbReference>
<reference evidence="2 3" key="1">
    <citation type="journal article" date="2016" name="Front. Microbiol.">
        <title>Comprehensive Phylogenetic Analysis of Bovine Non-aureus Staphylococci Species Based on Whole-Genome Sequencing.</title>
        <authorList>
            <person name="Naushad S."/>
            <person name="Barkema H.W."/>
            <person name="Luby C."/>
            <person name="Condas L.A."/>
            <person name="Nobrega D.B."/>
            <person name="Carson D.A."/>
            <person name="De Buck J."/>
        </authorList>
    </citation>
    <scope>NUCLEOTIDE SEQUENCE [LARGE SCALE GENOMIC DNA]</scope>
    <source>
        <strain evidence="2 3">SNUC 5336</strain>
    </source>
</reference>
<dbReference type="AlphaFoldDB" id="A0A974QNB4"/>
<sequence>MVKTEFGIKVRMELFKRDMTLKQLSQELGISVPYLSDILRGQRKGKKQRKRIIEILELEEEVDN</sequence>